<protein>
    <submittedName>
        <fullName evidence="2">Uncharacterized protein</fullName>
    </submittedName>
</protein>
<dbReference type="Proteomes" id="UP000434276">
    <property type="component" value="Unassembled WGS sequence"/>
</dbReference>
<evidence type="ECO:0000313" key="2">
    <source>
        <dbReference type="EMBL" id="OAP14215.1"/>
    </source>
</evidence>
<dbReference type="AlphaFoldDB" id="A0A178W9K7"/>
<organism evidence="2 3">
    <name type="scientific">Arabidopsis thaliana</name>
    <name type="common">Mouse-ear cress</name>
    <dbReference type="NCBI Taxonomy" id="3702"/>
    <lineage>
        <taxon>Eukaryota</taxon>
        <taxon>Viridiplantae</taxon>
        <taxon>Streptophyta</taxon>
        <taxon>Embryophyta</taxon>
        <taxon>Tracheophyta</taxon>
        <taxon>Spermatophyta</taxon>
        <taxon>Magnoliopsida</taxon>
        <taxon>eudicotyledons</taxon>
        <taxon>Gunneridae</taxon>
        <taxon>Pentapetalae</taxon>
        <taxon>rosids</taxon>
        <taxon>malvids</taxon>
        <taxon>Brassicales</taxon>
        <taxon>Brassicaceae</taxon>
        <taxon>Camelineae</taxon>
        <taxon>Arabidopsis</taxon>
    </lineage>
</organism>
<sequence length="64" mass="7443">MIIFLGFCSISRIRVGNHHLIDYRGRTWRDLYGQNNISLILTNQHLVDLYLINSSLISILSTPR</sequence>
<dbReference type="EMBL" id="CACSHJ010000087">
    <property type="protein sequence ID" value="CAA0221591.1"/>
    <property type="molecule type" value="Genomic_DNA"/>
</dbReference>
<reference evidence="2" key="2">
    <citation type="submission" date="2016-03" db="EMBL/GenBank/DDBJ databases">
        <title>Full-length assembly of Arabidopsis thaliana Ler reveals the complement of translocations and inversions.</title>
        <authorList>
            <person name="Zapata L."/>
            <person name="Schneeberger K."/>
            <person name="Ossowski S."/>
        </authorList>
    </citation>
    <scope>NUCLEOTIDE SEQUENCE [LARGE SCALE GENOMIC DNA]</scope>
    <source>
        <tissue evidence="2">Leaf</tissue>
    </source>
</reference>
<evidence type="ECO:0000313" key="1">
    <source>
        <dbReference type="EMBL" id="CAA0221591.1"/>
    </source>
</evidence>
<dbReference type="ExpressionAtlas" id="A0A178W9K7">
    <property type="expression patterns" value="baseline and differential"/>
</dbReference>
<reference evidence="1 4" key="3">
    <citation type="submission" date="2019-12" db="EMBL/GenBank/DDBJ databases">
        <authorList>
            <person name="Jiao W.-B."/>
            <person name="Schneeberger K."/>
        </authorList>
    </citation>
    <scope>NUCLEOTIDE SEQUENCE [LARGE SCALE GENOMIC DNA]</scope>
    <source>
        <strain evidence="4">cv. C24</strain>
    </source>
</reference>
<accession>A0A5S9V5Y6</accession>
<reference evidence="3" key="1">
    <citation type="journal article" date="2016" name="Proc. Natl. Acad. Sci. U.S.A.">
        <title>Chromosome-level assembly of Arabidopsis thaliana Ler reveals the extent of translocation and inversion polymorphisms.</title>
        <authorList>
            <person name="Zapata L."/>
            <person name="Ding J."/>
            <person name="Willing E.M."/>
            <person name="Hartwig B."/>
            <person name="Bezdan D."/>
            <person name="Jiao W.B."/>
            <person name="Patel V."/>
            <person name="Velikkakam James G."/>
            <person name="Koornneef M."/>
            <person name="Ossowski S."/>
            <person name="Schneeberger K."/>
        </authorList>
    </citation>
    <scope>NUCLEOTIDE SEQUENCE [LARGE SCALE GENOMIC DNA]</scope>
    <source>
        <strain evidence="3">cv. Landsberg erecta</strain>
    </source>
</reference>
<evidence type="ECO:0000313" key="3">
    <source>
        <dbReference type="Proteomes" id="UP000078284"/>
    </source>
</evidence>
<accession>A0A178W9K7</accession>
<dbReference type="EMBL" id="LUHQ01000001">
    <property type="protein sequence ID" value="OAP14215.1"/>
    <property type="molecule type" value="Genomic_DNA"/>
</dbReference>
<gene>
    <name evidence="2" type="ordered locus">AXX17_At1g20340</name>
    <name evidence="1" type="ORF">C24_LOCUS1989</name>
</gene>
<dbReference type="OrthoDB" id="10299636at2759"/>
<name>A0A178W9K7_ARATH</name>
<dbReference type="Proteomes" id="UP000078284">
    <property type="component" value="Chromosome 1"/>
</dbReference>
<proteinExistence type="predicted"/>
<evidence type="ECO:0000313" key="4">
    <source>
        <dbReference type="Proteomes" id="UP000434276"/>
    </source>
</evidence>